<reference evidence="7" key="1">
    <citation type="submission" date="2020-09" db="EMBL/GenBank/DDBJ databases">
        <title>Genome seq and assembly of Tianweitania sp.</title>
        <authorList>
            <person name="Chhetri G."/>
        </authorList>
    </citation>
    <scope>NUCLEOTIDE SEQUENCE</scope>
    <source>
        <strain evidence="7">Rool2</strain>
    </source>
</reference>
<evidence type="ECO:0000256" key="3">
    <source>
        <dbReference type="ARBA" id="ARBA00022989"/>
    </source>
</evidence>
<dbReference type="InterPro" id="IPR019820">
    <property type="entry name" value="Sec-indep_translocase_CS"/>
</dbReference>
<dbReference type="GO" id="GO:0043953">
    <property type="term" value="P:protein transport by the Tat complex"/>
    <property type="evidence" value="ECO:0007669"/>
    <property type="project" value="UniProtKB-UniRule"/>
</dbReference>
<evidence type="ECO:0000313" key="8">
    <source>
        <dbReference type="Proteomes" id="UP000643405"/>
    </source>
</evidence>
<accession>A0A8J6PWY2</accession>
<keyword evidence="5" id="KW-0653">Protein transport</keyword>
<protein>
    <recommendedName>
        <fullName evidence="5">Sec-independent protein translocase protein TatC</fullName>
    </recommendedName>
</protein>
<dbReference type="NCBIfam" id="TIGR00945">
    <property type="entry name" value="tatC"/>
    <property type="match status" value="1"/>
</dbReference>
<keyword evidence="5" id="KW-0813">Transport</keyword>
<comment type="subunit">
    <text evidence="5">The Tat system comprises two distinct complexes: a TatABC complex, containing multiple copies of TatA, TatB and TatC subunits, and a separate TatA complex, containing only TatA subunits. Substrates initially bind to the TatABC complex, which probably triggers association of the separate TatA complex to form the active translocon.</text>
</comment>
<comment type="similarity">
    <text evidence="5">Belongs to the TatC family.</text>
</comment>
<evidence type="ECO:0000256" key="6">
    <source>
        <dbReference type="SAM" id="MobiDB-lite"/>
    </source>
</evidence>
<evidence type="ECO:0000256" key="2">
    <source>
        <dbReference type="ARBA" id="ARBA00022692"/>
    </source>
</evidence>
<dbReference type="GO" id="GO:0065002">
    <property type="term" value="P:intracellular protein transmembrane transport"/>
    <property type="evidence" value="ECO:0007669"/>
    <property type="project" value="TreeGrafter"/>
</dbReference>
<evidence type="ECO:0000256" key="1">
    <source>
        <dbReference type="ARBA" id="ARBA00004141"/>
    </source>
</evidence>
<comment type="subcellular location">
    <subcellularLocation>
        <location evidence="5">Cell membrane</location>
        <topology evidence="5">Multi-pass membrane protein</topology>
    </subcellularLocation>
    <subcellularLocation>
        <location evidence="1">Membrane</location>
        <topology evidence="1">Multi-pass membrane protein</topology>
    </subcellularLocation>
</comment>
<feature type="transmembrane region" description="Helical" evidence="5">
    <location>
        <begin position="71"/>
        <end position="92"/>
    </location>
</feature>
<dbReference type="PANTHER" id="PTHR30371">
    <property type="entry name" value="SEC-INDEPENDENT PROTEIN TRANSLOCASE PROTEIN TATC"/>
    <property type="match status" value="1"/>
</dbReference>
<comment type="function">
    <text evidence="5">Part of the twin-arginine translocation (Tat) system that transports large folded proteins containing a characteristic twin-arginine motif in their signal peptide across membranes. Together with TatB, TatC is part of a receptor directly interacting with Tat signal peptides.</text>
</comment>
<dbReference type="EMBL" id="JACVVX010000006">
    <property type="protein sequence ID" value="MBD0416551.1"/>
    <property type="molecule type" value="Genomic_DNA"/>
</dbReference>
<keyword evidence="4 5" id="KW-0472">Membrane</keyword>
<feature type="transmembrane region" description="Helical" evidence="5">
    <location>
        <begin position="198"/>
        <end position="213"/>
    </location>
</feature>
<dbReference type="AlphaFoldDB" id="A0A8J6PWY2"/>
<feature type="transmembrane region" description="Helical" evidence="5">
    <location>
        <begin position="12"/>
        <end position="33"/>
    </location>
</feature>
<dbReference type="PRINTS" id="PR01840">
    <property type="entry name" value="TATCFAMILY"/>
</dbReference>
<comment type="caution">
    <text evidence="5">Lacks conserved residue(s) required for the propagation of feature annotation.</text>
</comment>
<evidence type="ECO:0000313" key="7">
    <source>
        <dbReference type="EMBL" id="MBD0416551.1"/>
    </source>
</evidence>
<feature type="transmembrane region" description="Helical" evidence="5">
    <location>
        <begin position="157"/>
        <end position="186"/>
    </location>
</feature>
<proteinExistence type="inferred from homology"/>
<feature type="compositionally biased region" description="Polar residues" evidence="6">
    <location>
        <begin position="254"/>
        <end position="267"/>
    </location>
</feature>
<dbReference type="GO" id="GO:0033281">
    <property type="term" value="C:TAT protein transport complex"/>
    <property type="evidence" value="ECO:0007669"/>
    <property type="project" value="UniProtKB-UniRule"/>
</dbReference>
<comment type="caution">
    <text evidence="7">The sequence shown here is derived from an EMBL/GenBank/DDBJ whole genome shotgun (WGS) entry which is preliminary data.</text>
</comment>
<dbReference type="PANTHER" id="PTHR30371:SF0">
    <property type="entry name" value="SEC-INDEPENDENT PROTEIN TRANSLOCASE PROTEIN TATC, CHLOROPLASTIC-RELATED"/>
    <property type="match status" value="1"/>
</dbReference>
<dbReference type="GO" id="GO:0009977">
    <property type="term" value="F:proton motive force dependent protein transmembrane transporter activity"/>
    <property type="evidence" value="ECO:0007669"/>
    <property type="project" value="TreeGrafter"/>
</dbReference>
<dbReference type="RefSeq" id="WP_188166153.1">
    <property type="nucleotide sequence ID" value="NZ_JACVVX010000006.1"/>
</dbReference>
<keyword evidence="3 5" id="KW-1133">Transmembrane helix</keyword>
<feature type="region of interest" description="Disordered" evidence="6">
    <location>
        <begin position="245"/>
        <end position="277"/>
    </location>
</feature>
<evidence type="ECO:0000256" key="5">
    <source>
        <dbReference type="HAMAP-Rule" id="MF_00902"/>
    </source>
</evidence>
<keyword evidence="2 5" id="KW-0812">Transmembrane</keyword>
<gene>
    <name evidence="5 7" type="primary">tatC</name>
    <name evidence="7" type="ORF">ICI42_18000</name>
</gene>
<name>A0A8J6PWY2_9HYPH</name>
<evidence type="ECO:0000256" key="4">
    <source>
        <dbReference type="ARBA" id="ARBA00023136"/>
    </source>
</evidence>
<keyword evidence="5" id="KW-1003">Cell membrane</keyword>
<keyword evidence="8" id="KW-1185">Reference proteome</keyword>
<dbReference type="Pfam" id="PF00902">
    <property type="entry name" value="TatC"/>
    <property type="match status" value="1"/>
</dbReference>
<dbReference type="Proteomes" id="UP000643405">
    <property type="component" value="Unassembled WGS sequence"/>
</dbReference>
<keyword evidence="5" id="KW-0811">Translocation</keyword>
<sequence>MEHLIELRTRLMWSLGGFFVAFLVCFFFAKQLFNLLVIPFKWATAWAGLDTTHVELIYTAPQEFFFTQIKLAMFGGMVIAFPVIATQIYKFIAPGLYKNERSAFLPFLIASPILFLIGASLVYFFFTPMVMWFFLAMQQTGPDAEVQISLLPKVSEYLSLIMTLIFSFGLVFQLPVVTTLLARVGIVSAQQLADKRKWAIVIAFVAAAVLTPPDPISQIGLALPTILLYEISIWTARMIEKKRDEERLAKEAADNSQTAEASETSGTAEGADTKSAG</sequence>
<dbReference type="InterPro" id="IPR002033">
    <property type="entry name" value="TatC"/>
</dbReference>
<dbReference type="HAMAP" id="MF_00902">
    <property type="entry name" value="TatC"/>
    <property type="match status" value="1"/>
</dbReference>
<organism evidence="7 8">
    <name type="scientific">Oryzicola mucosus</name>
    <dbReference type="NCBI Taxonomy" id="2767425"/>
    <lineage>
        <taxon>Bacteria</taxon>
        <taxon>Pseudomonadati</taxon>
        <taxon>Pseudomonadota</taxon>
        <taxon>Alphaproteobacteria</taxon>
        <taxon>Hyphomicrobiales</taxon>
        <taxon>Phyllobacteriaceae</taxon>
        <taxon>Oryzicola</taxon>
    </lineage>
</organism>
<dbReference type="PROSITE" id="PS01218">
    <property type="entry name" value="TATC"/>
    <property type="match status" value="1"/>
</dbReference>
<feature type="transmembrane region" description="Helical" evidence="5">
    <location>
        <begin position="104"/>
        <end position="137"/>
    </location>
</feature>